<evidence type="ECO:0000313" key="2">
    <source>
        <dbReference type="EMBL" id="QIN30057.1"/>
    </source>
</evidence>
<reference evidence="2 4" key="2">
    <citation type="submission" date="2019-02" db="EMBL/GenBank/DDBJ databases">
        <title>Complete Genome Sequence and Methylome Analysis of Brevibacterium luteolum NEB1784.</title>
        <authorList>
            <person name="Fomenkov A."/>
            <person name="Roberts R.J."/>
        </authorList>
    </citation>
    <scope>NUCLEOTIDE SEQUENCE [LARGE SCALE GENOMIC DNA]</scope>
    <source>
        <strain evidence="2 4">NEB1784</strain>
    </source>
</reference>
<dbReference type="EMBL" id="CP035810">
    <property type="protein sequence ID" value="QIN30057.1"/>
    <property type="molecule type" value="Genomic_DNA"/>
</dbReference>
<sequence>MAVQRVEIQATDQVEARRVEAIYRQGDRHSRLEDEVLDAVWRSGRTPVGGPVFVGLTHGSPVLYRFDVPVDSAVR</sequence>
<dbReference type="RefSeq" id="WP_102160960.1">
    <property type="nucleotide sequence ID" value="NZ_CP035810.1"/>
</dbReference>
<dbReference type="Proteomes" id="UP000501518">
    <property type="component" value="Chromosome"/>
</dbReference>
<keyword evidence="3" id="KW-1185">Reference proteome</keyword>
<name>A0A2N6PIH3_9MICO</name>
<protein>
    <submittedName>
        <fullName evidence="1">Uncharacterized protein</fullName>
    </submittedName>
</protein>
<dbReference type="EMBL" id="PNFZ01000002">
    <property type="protein sequence ID" value="PMB98457.1"/>
    <property type="molecule type" value="Genomic_DNA"/>
</dbReference>
<evidence type="ECO:0000313" key="1">
    <source>
        <dbReference type="EMBL" id="PMB98457.1"/>
    </source>
</evidence>
<proteinExistence type="predicted"/>
<gene>
    <name evidence="1" type="ORF">CJ198_03695</name>
    <name evidence="2" type="ORF">EW640_12850</name>
</gene>
<dbReference type="GeneID" id="86842704"/>
<dbReference type="KEGG" id="blut:EW640_12850"/>
<evidence type="ECO:0000313" key="3">
    <source>
        <dbReference type="Proteomes" id="UP000235703"/>
    </source>
</evidence>
<evidence type="ECO:0000313" key="4">
    <source>
        <dbReference type="Proteomes" id="UP000501518"/>
    </source>
</evidence>
<dbReference type="AlphaFoldDB" id="A0A2N6PIH3"/>
<organism evidence="1 3">
    <name type="scientific">Brevibacterium luteolum</name>
    <dbReference type="NCBI Taxonomy" id="199591"/>
    <lineage>
        <taxon>Bacteria</taxon>
        <taxon>Bacillati</taxon>
        <taxon>Actinomycetota</taxon>
        <taxon>Actinomycetes</taxon>
        <taxon>Micrococcales</taxon>
        <taxon>Brevibacteriaceae</taxon>
        <taxon>Brevibacterium</taxon>
    </lineage>
</organism>
<dbReference type="OrthoDB" id="3297907at2"/>
<dbReference type="Proteomes" id="UP000235703">
    <property type="component" value="Unassembled WGS sequence"/>
</dbReference>
<reference evidence="1 3" key="1">
    <citation type="submission" date="2017-09" db="EMBL/GenBank/DDBJ databases">
        <title>Bacterial strain isolated from the female urinary microbiota.</title>
        <authorList>
            <person name="Thomas-White K."/>
            <person name="Kumar N."/>
            <person name="Forster S."/>
            <person name="Putonti C."/>
            <person name="Lawley T."/>
            <person name="Wolfe A.J."/>
        </authorList>
    </citation>
    <scope>NUCLEOTIDE SEQUENCE [LARGE SCALE GENOMIC DNA]</scope>
    <source>
        <strain evidence="1 3">UMB0680</strain>
    </source>
</reference>
<accession>A0A2N6PIH3</accession>